<dbReference type="Proteomes" id="UP000256964">
    <property type="component" value="Unassembled WGS sequence"/>
</dbReference>
<protein>
    <submittedName>
        <fullName evidence="2">Uncharacterized protein</fullName>
    </submittedName>
</protein>
<name>A0A371DI79_9APHY</name>
<gene>
    <name evidence="2" type="ORF">OH76DRAFT_198379</name>
</gene>
<evidence type="ECO:0000313" key="2">
    <source>
        <dbReference type="EMBL" id="RDX52223.1"/>
    </source>
</evidence>
<sequence length="119" mass="12717">MKETCWYFIATCCLPQIPSPGALASIMEPGTPLSALNDACGPWLAHRRRARLRPARPSAIATNVLSSGPSPSAVGASFEHPSSFDKPGALLASKVSLTQYAQIQLSDRLQLRTPAKQNT</sequence>
<dbReference type="EMBL" id="KZ857391">
    <property type="protein sequence ID" value="RDX52223.1"/>
    <property type="molecule type" value="Genomic_DNA"/>
</dbReference>
<evidence type="ECO:0000256" key="1">
    <source>
        <dbReference type="SAM" id="MobiDB-lite"/>
    </source>
</evidence>
<dbReference type="AlphaFoldDB" id="A0A371DI79"/>
<feature type="region of interest" description="Disordered" evidence="1">
    <location>
        <begin position="62"/>
        <end position="81"/>
    </location>
</feature>
<feature type="compositionally biased region" description="Low complexity" evidence="1">
    <location>
        <begin position="62"/>
        <end position="77"/>
    </location>
</feature>
<evidence type="ECO:0000313" key="3">
    <source>
        <dbReference type="Proteomes" id="UP000256964"/>
    </source>
</evidence>
<keyword evidence="3" id="KW-1185">Reference proteome</keyword>
<accession>A0A371DI79</accession>
<proteinExistence type="predicted"/>
<organism evidence="2 3">
    <name type="scientific">Lentinus brumalis</name>
    <dbReference type="NCBI Taxonomy" id="2498619"/>
    <lineage>
        <taxon>Eukaryota</taxon>
        <taxon>Fungi</taxon>
        <taxon>Dikarya</taxon>
        <taxon>Basidiomycota</taxon>
        <taxon>Agaricomycotina</taxon>
        <taxon>Agaricomycetes</taxon>
        <taxon>Polyporales</taxon>
        <taxon>Polyporaceae</taxon>
        <taxon>Lentinus</taxon>
    </lineage>
</organism>
<reference evidence="2 3" key="1">
    <citation type="journal article" date="2018" name="Biotechnol. Biofuels">
        <title>Integrative visual omics of the white-rot fungus Polyporus brumalis exposes the biotechnological potential of its oxidative enzymes for delignifying raw plant biomass.</title>
        <authorList>
            <person name="Miyauchi S."/>
            <person name="Rancon A."/>
            <person name="Drula E."/>
            <person name="Hage H."/>
            <person name="Chaduli D."/>
            <person name="Favel A."/>
            <person name="Grisel S."/>
            <person name="Henrissat B."/>
            <person name="Herpoel-Gimbert I."/>
            <person name="Ruiz-Duenas F.J."/>
            <person name="Chevret D."/>
            <person name="Hainaut M."/>
            <person name="Lin J."/>
            <person name="Wang M."/>
            <person name="Pangilinan J."/>
            <person name="Lipzen A."/>
            <person name="Lesage-Meessen L."/>
            <person name="Navarro D."/>
            <person name="Riley R."/>
            <person name="Grigoriev I.V."/>
            <person name="Zhou S."/>
            <person name="Raouche S."/>
            <person name="Rosso M.N."/>
        </authorList>
    </citation>
    <scope>NUCLEOTIDE SEQUENCE [LARGE SCALE GENOMIC DNA]</scope>
    <source>
        <strain evidence="2 3">BRFM 1820</strain>
    </source>
</reference>